<dbReference type="InterPro" id="IPR016085">
    <property type="entry name" value="Protease_inh_B-barrel_dom"/>
</dbReference>
<dbReference type="RefSeq" id="WP_004720586.1">
    <property type="nucleotide sequence ID" value="NZ_CCYO01000002.1"/>
</dbReference>
<sequence>MKQSFLQSYRQLFGAILVVLTLMSSGEIMASSLVLPKVGDLSGQWQLQLNVSGAKICDIELKNTPITPDLIWHASGDTDCLSQLLGSAPQGWRPTPDGIMLTDETGSAVAFFERAQNGYENTLPDDAGVIVLRRVQE</sequence>
<evidence type="ECO:0000256" key="2">
    <source>
        <dbReference type="ARBA" id="ARBA00006813"/>
    </source>
</evidence>
<comment type="similarity">
    <text evidence="2">Belongs to the protease inhibitor I38 family.</text>
</comment>
<dbReference type="SUPFAM" id="SSF50882">
    <property type="entry name" value="beta-Barrel protease inhibitors"/>
    <property type="match status" value="1"/>
</dbReference>
<accession>A0A0A8VCL5</accession>
<dbReference type="InterPro" id="IPR022815">
    <property type="entry name" value="Inh"/>
</dbReference>
<comment type="subcellular location">
    <subcellularLocation>
        <location evidence="1">Periplasm</location>
    </subcellularLocation>
</comment>
<dbReference type="InterPro" id="IPR021140">
    <property type="entry name" value="Inh/Omp19"/>
</dbReference>
<evidence type="ECO:0000259" key="8">
    <source>
        <dbReference type="Pfam" id="PF02974"/>
    </source>
</evidence>
<evidence type="ECO:0000256" key="4">
    <source>
        <dbReference type="ARBA" id="ARBA00022690"/>
    </source>
</evidence>
<proteinExistence type="inferred from homology"/>
<evidence type="ECO:0000256" key="5">
    <source>
        <dbReference type="ARBA" id="ARBA00022729"/>
    </source>
</evidence>
<dbReference type="GO" id="GO:0042597">
    <property type="term" value="C:periplasmic space"/>
    <property type="evidence" value="ECO:0007669"/>
    <property type="project" value="UniProtKB-SubCell"/>
</dbReference>
<dbReference type="EMBL" id="LN681231">
    <property type="protein sequence ID" value="CEK27275.1"/>
    <property type="molecule type" value="Genomic_DNA"/>
</dbReference>
<keyword evidence="4" id="KW-0646">Protease inhibitor</keyword>
<dbReference type="Gene3D" id="2.40.128.10">
    <property type="match status" value="1"/>
</dbReference>
<dbReference type="Pfam" id="PF02974">
    <property type="entry name" value="Inh"/>
    <property type="match status" value="1"/>
</dbReference>
<evidence type="ECO:0000256" key="7">
    <source>
        <dbReference type="ARBA" id="ARBA00023215"/>
    </source>
</evidence>
<name>A0A0A8VCL5_YERRU</name>
<evidence type="ECO:0000256" key="3">
    <source>
        <dbReference type="ARBA" id="ARBA00022608"/>
    </source>
</evidence>
<evidence type="ECO:0000256" key="6">
    <source>
        <dbReference type="ARBA" id="ARBA00022764"/>
    </source>
</evidence>
<gene>
    <name evidence="9" type="ORF">CSF007_7595</name>
</gene>
<feature type="domain" description="Alkaline proteinase inhibitor/ Outer membrane lipoprotein Omp19" evidence="8">
    <location>
        <begin position="36"/>
        <end position="131"/>
    </location>
</feature>
<dbReference type="GeneID" id="66879229"/>
<keyword evidence="3" id="KW-0483">Metalloprotease inhibitor</keyword>
<evidence type="ECO:0000313" key="9">
    <source>
        <dbReference type="EMBL" id="CEK27275.1"/>
    </source>
</evidence>
<dbReference type="GO" id="GO:0008191">
    <property type="term" value="F:metalloendopeptidase inhibitor activity"/>
    <property type="evidence" value="ECO:0007669"/>
    <property type="project" value="InterPro"/>
</dbReference>
<organism evidence="9">
    <name type="scientific">Yersinia ruckeri</name>
    <dbReference type="NCBI Taxonomy" id="29486"/>
    <lineage>
        <taxon>Bacteria</taxon>
        <taxon>Pseudomonadati</taxon>
        <taxon>Pseudomonadota</taxon>
        <taxon>Gammaproteobacteria</taxon>
        <taxon>Enterobacterales</taxon>
        <taxon>Yersiniaceae</taxon>
        <taxon>Yersinia</taxon>
    </lineage>
</organism>
<dbReference type="PRINTS" id="PR01274">
    <property type="entry name" value="MPTASEINHBTR"/>
</dbReference>
<evidence type="ECO:0000256" key="1">
    <source>
        <dbReference type="ARBA" id="ARBA00004418"/>
    </source>
</evidence>
<keyword evidence="7" id="KW-0481">Metalloenzyme inhibitor</keyword>
<keyword evidence="6" id="KW-0574">Periplasm</keyword>
<protein>
    <submittedName>
        <fullName evidence="9">Alkaline proteinase inhibitor</fullName>
    </submittedName>
</protein>
<dbReference type="AlphaFoldDB" id="A0A0A8VCL5"/>
<keyword evidence="5" id="KW-0732">Signal</keyword>
<reference evidence="9" key="1">
    <citation type="journal article" date="2015" name="Genome Announc.">
        <title>Complete Genome Sequence of Yersinia ruckeri Strain CSF007-82, Etiologic Agent of Red Mouth Disease in Salmonid Fish.</title>
        <authorList>
            <person name="Nelson M.C."/>
            <person name="LaPatra S.E."/>
            <person name="Welch T.J."/>
            <person name="Graf J."/>
        </authorList>
    </citation>
    <scope>NUCLEOTIDE SEQUENCE</scope>
    <source>
        <strain evidence="9">CSF007-82</strain>
    </source>
</reference>